<reference evidence="8 9" key="1">
    <citation type="submission" date="2017-02" db="EMBL/GenBank/DDBJ databases">
        <authorList>
            <person name="Peterson S.W."/>
        </authorList>
    </citation>
    <scope>NUCLEOTIDE SEQUENCE [LARGE SCALE GENOMIC DNA]</scope>
    <source>
        <strain evidence="8 9">ATCC 700135</strain>
    </source>
</reference>
<comment type="function">
    <text evidence="7">Catalyzes the transfer of the diacylglyceryl group from phosphatidylglycerol to the sulfhydryl group of the N-terminal cysteine of a prolipoprotein, the first step in the formation of mature lipoproteins.</text>
</comment>
<dbReference type="Pfam" id="PF01790">
    <property type="entry name" value="LGT"/>
    <property type="match status" value="1"/>
</dbReference>
<feature type="binding site" evidence="7">
    <location>
        <position position="182"/>
    </location>
    <ligand>
        <name>a 1,2-diacyl-sn-glycero-3-phospho-(1'-sn-glycerol)</name>
        <dbReference type="ChEBI" id="CHEBI:64716"/>
    </ligand>
</feature>
<dbReference type="PANTHER" id="PTHR30589:SF0">
    <property type="entry name" value="PHOSPHATIDYLGLYCEROL--PROLIPOPROTEIN DIACYLGLYCERYL TRANSFERASE"/>
    <property type="match status" value="1"/>
</dbReference>
<evidence type="ECO:0000256" key="1">
    <source>
        <dbReference type="ARBA" id="ARBA00007150"/>
    </source>
</evidence>
<evidence type="ECO:0000256" key="7">
    <source>
        <dbReference type="HAMAP-Rule" id="MF_01147"/>
    </source>
</evidence>
<comment type="similarity">
    <text evidence="1 7">Belongs to the Lgt family.</text>
</comment>
<feature type="transmembrane region" description="Helical" evidence="7">
    <location>
        <begin position="94"/>
        <end position="114"/>
    </location>
</feature>
<evidence type="ECO:0000313" key="8">
    <source>
        <dbReference type="EMBL" id="SJZ74828.1"/>
    </source>
</evidence>
<keyword evidence="2 7" id="KW-1003">Cell membrane</keyword>
<sequence>MDYSYLCTDVTPLELTGIFLDNIPAHHGMPGKILKVKYRSTMMNVVTWTVDPIIAEIMGVRIGWYSIFFAVGLIVIGYWLITKMWQHEQLPEKWLASLFYSVVIGTVVGARLGHCLFYDPGYYLANPLEIFKTWNGGLASHGGTIGVILGLWWYSRKVSHKSILWAFDRVAVPTGIVATMIRLGNLMNHEIYGHVTDVPWAFRFITNIPAWQHGAEPIFSDPSHPTQLYEALCYLITFLLCMWLYWVKGAQKREGFIFGVFMVCVFGSRFFIEFLKNNQSAFEADMTLNMGQLLSIPFVIVGVASIVYSTRKTQSTK</sequence>
<feature type="transmembrane region" description="Helical" evidence="7">
    <location>
        <begin position="166"/>
        <end position="184"/>
    </location>
</feature>
<evidence type="ECO:0000256" key="6">
    <source>
        <dbReference type="ARBA" id="ARBA00023136"/>
    </source>
</evidence>
<dbReference type="GO" id="GO:0042158">
    <property type="term" value="P:lipoprotein biosynthetic process"/>
    <property type="evidence" value="ECO:0007669"/>
    <property type="project" value="UniProtKB-UniRule"/>
</dbReference>
<accession>A0A1T4N7M2</accession>
<keyword evidence="6 7" id="KW-0472">Membrane</keyword>
<dbReference type="InterPro" id="IPR001640">
    <property type="entry name" value="Lgt"/>
</dbReference>
<feature type="transmembrane region" description="Helical" evidence="7">
    <location>
        <begin position="62"/>
        <end position="82"/>
    </location>
</feature>
<evidence type="ECO:0000313" key="9">
    <source>
        <dbReference type="Proteomes" id="UP000189956"/>
    </source>
</evidence>
<dbReference type="GO" id="GO:0008961">
    <property type="term" value="F:phosphatidylglycerol-prolipoprotein diacylglyceryl transferase activity"/>
    <property type="evidence" value="ECO:0007669"/>
    <property type="project" value="UniProtKB-UniRule"/>
</dbReference>
<keyword evidence="5 7" id="KW-1133">Transmembrane helix</keyword>
<dbReference type="Proteomes" id="UP000189956">
    <property type="component" value="Unassembled WGS sequence"/>
</dbReference>
<dbReference type="GO" id="GO:0005886">
    <property type="term" value="C:plasma membrane"/>
    <property type="evidence" value="ECO:0007669"/>
    <property type="project" value="UniProtKB-SubCell"/>
</dbReference>
<dbReference type="UniPathway" id="UPA00664"/>
<protein>
    <recommendedName>
        <fullName evidence="7">Phosphatidylglycerol--prolipoprotein diacylglyceryl transferase</fullName>
        <ecNumber evidence="7">2.5.1.145</ecNumber>
    </recommendedName>
</protein>
<feature type="transmembrane region" description="Helical" evidence="7">
    <location>
        <begin position="228"/>
        <end position="247"/>
    </location>
</feature>
<dbReference type="EC" id="2.5.1.145" evidence="7"/>
<proteinExistence type="inferred from homology"/>
<dbReference type="EMBL" id="FUWL01000018">
    <property type="protein sequence ID" value="SJZ74828.1"/>
    <property type="molecule type" value="Genomic_DNA"/>
</dbReference>
<keyword evidence="8" id="KW-0449">Lipoprotein</keyword>
<gene>
    <name evidence="7" type="primary">lgt</name>
    <name evidence="8" type="ORF">SAMN02745205_01794</name>
</gene>
<feature type="transmembrane region" description="Helical" evidence="7">
    <location>
        <begin position="292"/>
        <end position="310"/>
    </location>
</feature>
<evidence type="ECO:0000256" key="3">
    <source>
        <dbReference type="ARBA" id="ARBA00022679"/>
    </source>
</evidence>
<dbReference type="HAMAP" id="MF_01147">
    <property type="entry name" value="Lgt"/>
    <property type="match status" value="1"/>
</dbReference>
<comment type="subcellular location">
    <subcellularLocation>
        <location evidence="7">Cell membrane</location>
        <topology evidence="7">Multi-pass membrane protein</topology>
    </subcellularLocation>
</comment>
<feature type="transmembrane region" description="Helical" evidence="7">
    <location>
        <begin position="134"/>
        <end position="154"/>
    </location>
</feature>
<keyword evidence="3 7" id="KW-0808">Transferase</keyword>
<feature type="transmembrane region" description="Helical" evidence="7">
    <location>
        <begin position="254"/>
        <end position="272"/>
    </location>
</feature>
<evidence type="ECO:0000256" key="2">
    <source>
        <dbReference type="ARBA" id="ARBA00022475"/>
    </source>
</evidence>
<evidence type="ECO:0000256" key="4">
    <source>
        <dbReference type="ARBA" id="ARBA00022692"/>
    </source>
</evidence>
<dbReference type="AlphaFoldDB" id="A0A1T4N7M2"/>
<comment type="catalytic activity">
    <reaction evidence="7">
        <text>L-cysteinyl-[prolipoprotein] + a 1,2-diacyl-sn-glycero-3-phospho-(1'-sn-glycerol) = an S-1,2-diacyl-sn-glyceryl-L-cysteinyl-[prolipoprotein] + sn-glycerol 1-phosphate + H(+)</text>
        <dbReference type="Rhea" id="RHEA:56712"/>
        <dbReference type="Rhea" id="RHEA-COMP:14679"/>
        <dbReference type="Rhea" id="RHEA-COMP:14680"/>
        <dbReference type="ChEBI" id="CHEBI:15378"/>
        <dbReference type="ChEBI" id="CHEBI:29950"/>
        <dbReference type="ChEBI" id="CHEBI:57685"/>
        <dbReference type="ChEBI" id="CHEBI:64716"/>
        <dbReference type="ChEBI" id="CHEBI:140658"/>
        <dbReference type="EC" id="2.5.1.145"/>
    </reaction>
</comment>
<dbReference type="NCBIfam" id="TIGR00544">
    <property type="entry name" value="lgt"/>
    <property type="match status" value="1"/>
</dbReference>
<evidence type="ECO:0000256" key="5">
    <source>
        <dbReference type="ARBA" id="ARBA00022989"/>
    </source>
</evidence>
<comment type="pathway">
    <text evidence="7">Protein modification; lipoprotein biosynthesis (diacylglyceryl transfer).</text>
</comment>
<organism evidence="8 9">
    <name type="scientific">Porphyromonas cangingivalis</name>
    <dbReference type="NCBI Taxonomy" id="36874"/>
    <lineage>
        <taxon>Bacteria</taxon>
        <taxon>Pseudomonadati</taxon>
        <taxon>Bacteroidota</taxon>
        <taxon>Bacteroidia</taxon>
        <taxon>Bacteroidales</taxon>
        <taxon>Porphyromonadaceae</taxon>
        <taxon>Porphyromonas</taxon>
    </lineage>
</organism>
<keyword evidence="4 7" id="KW-0812">Transmembrane</keyword>
<dbReference type="PANTHER" id="PTHR30589">
    <property type="entry name" value="PROLIPOPROTEIN DIACYLGLYCERYL TRANSFERASE"/>
    <property type="match status" value="1"/>
</dbReference>
<name>A0A1T4N7M2_PORCN</name>